<feature type="transmembrane region" description="Helical" evidence="11">
    <location>
        <begin position="190"/>
        <end position="210"/>
    </location>
</feature>
<evidence type="ECO:0000256" key="8">
    <source>
        <dbReference type="ARBA" id="ARBA00023136"/>
    </source>
</evidence>
<dbReference type="PROSITE" id="PS50293">
    <property type="entry name" value="TPR_REGION"/>
    <property type="match status" value="1"/>
</dbReference>
<dbReference type="SUPFAM" id="SSF48452">
    <property type="entry name" value="TPR-like"/>
    <property type="match status" value="1"/>
</dbReference>
<organism evidence="13 15">
    <name type="scientific">Alkalihalobacillus alcalophilus ATCC 27647 = CGMCC 1.3604</name>
    <dbReference type="NCBI Taxonomy" id="1218173"/>
    <lineage>
        <taxon>Bacteria</taxon>
        <taxon>Bacillati</taxon>
        <taxon>Bacillota</taxon>
        <taxon>Bacilli</taxon>
        <taxon>Bacillales</taxon>
        <taxon>Bacillaceae</taxon>
        <taxon>Alkalihalobacillus</taxon>
    </lineage>
</organism>
<evidence type="ECO:0000313" key="16">
    <source>
        <dbReference type="Proteomes" id="UP000297014"/>
    </source>
</evidence>
<feature type="transmembrane region" description="Helical" evidence="11">
    <location>
        <begin position="349"/>
        <end position="365"/>
    </location>
</feature>
<dbReference type="eggNOG" id="COG0705">
    <property type="taxonomic scope" value="Bacteria"/>
</dbReference>
<evidence type="ECO:0000259" key="12">
    <source>
        <dbReference type="Pfam" id="PF01694"/>
    </source>
</evidence>
<evidence type="ECO:0000256" key="2">
    <source>
        <dbReference type="ARBA" id="ARBA00009045"/>
    </source>
</evidence>
<dbReference type="InterPro" id="IPR013105">
    <property type="entry name" value="TPR_2"/>
</dbReference>
<keyword evidence="10" id="KW-0175">Coiled coil</keyword>
<feature type="coiled-coil region" evidence="10">
    <location>
        <begin position="447"/>
        <end position="501"/>
    </location>
</feature>
<dbReference type="Pfam" id="PF13181">
    <property type="entry name" value="TPR_8"/>
    <property type="match status" value="1"/>
</dbReference>
<dbReference type="PANTHER" id="PTHR43731">
    <property type="entry name" value="RHOMBOID PROTEASE"/>
    <property type="match status" value="1"/>
</dbReference>
<dbReference type="InterPro" id="IPR035952">
    <property type="entry name" value="Rhomboid-like_sf"/>
</dbReference>
<dbReference type="Gene3D" id="1.25.40.10">
    <property type="entry name" value="Tetratricopeptide repeat domain"/>
    <property type="match status" value="1"/>
</dbReference>
<feature type="transmembrane region" description="Helical" evidence="11">
    <location>
        <begin position="327"/>
        <end position="343"/>
    </location>
</feature>
<feature type="transmembrane region" description="Helical" evidence="11">
    <location>
        <begin position="297"/>
        <end position="315"/>
    </location>
</feature>
<dbReference type="SUPFAM" id="SSF144091">
    <property type="entry name" value="Rhomboid-like"/>
    <property type="match status" value="1"/>
</dbReference>
<feature type="transmembrane region" description="Helical" evidence="11">
    <location>
        <begin position="377"/>
        <end position="398"/>
    </location>
</feature>
<dbReference type="Proteomes" id="UP000002754">
    <property type="component" value="Unassembled WGS sequence"/>
</dbReference>
<evidence type="ECO:0000256" key="6">
    <source>
        <dbReference type="ARBA" id="ARBA00022803"/>
    </source>
</evidence>
<comment type="subcellular location">
    <subcellularLocation>
        <location evidence="1">Membrane</location>
        <topology evidence="1">Multi-pass membrane protein</topology>
    </subcellularLocation>
</comment>
<evidence type="ECO:0000313" key="15">
    <source>
        <dbReference type="Proteomes" id="UP000002754"/>
    </source>
</evidence>
<keyword evidence="8 11" id="KW-0472">Membrane</keyword>
<evidence type="ECO:0000256" key="7">
    <source>
        <dbReference type="ARBA" id="ARBA00022989"/>
    </source>
</evidence>
<dbReference type="GO" id="GO:0016020">
    <property type="term" value="C:membrane"/>
    <property type="evidence" value="ECO:0007669"/>
    <property type="project" value="UniProtKB-SubCell"/>
</dbReference>
<dbReference type="EMBL" id="ALPT02000045">
    <property type="protein sequence ID" value="KGA96840.1"/>
    <property type="molecule type" value="Genomic_DNA"/>
</dbReference>
<dbReference type="GO" id="GO:0004252">
    <property type="term" value="F:serine-type endopeptidase activity"/>
    <property type="evidence" value="ECO:0007669"/>
    <property type="project" value="InterPro"/>
</dbReference>
<keyword evidence="7 11" id="KW-1133">Transmembrane helix</keyword>
<evidence type="ECO:0000313" key="14">
    <source>
        <dbReference type="EMBL" id="THG88842.1"/>
    </source>
</evidence>
<evidence type="ECO:0000256" key="3">
    <source>
        <dbReference type="ARBA" id="ARBA00022692"/>
    </source>
</evidence>
<protein>
    <recommendedName>
        <fullName evidence="12">Peptidase S54 rhomboid domain-containing protein</fullName>
    </recommendedName>
</protein>
<feature type="transmembrane region" description="Helical" evidence="11">
    <location>
        <begin position="273"/>
        <end position="291"/>
    </location>
</feature>
<dbReference type="SMART" id="SM00028">
    <property type="entry name" value="TPR"/>
    <property type="match status" value="2"/>
</dbReference>
<accession>A0A094XDJ4</accession>
<keyword evidence="3 11" id="KW-0812">Transmembrane</keyword>
<feature type="transmembrane region" description="Helical" evidence="11">
    <location>
        <begin position="234"/>
        <end position="261"/>
    </location>
</feature>
<evidence type="ECO:0000256" key="5">
    <source>
        <dbReference type="ARBA" id="ARBA00022801"/>
    </source>
</evidence>
<dbReference type="PROSITE" id="PS50005">
    <property type="entry name" value="TPR"/>
    <property type="match status" value="2"/>
</dbReference>
<dbReference type="PANTHER" id="PTHR43731:SF14">
    <property type="entry name" value="PRESENILIN-ASSOCIATED RHOMBOID-LIKE PROTEIN, MITOCHONDRIAL"/>
    <property type="match status" value="1"/>
</dbReference>
<evidence type="ECO:0000256" key="10">
    <source>
        <dbReference type="SAM" id="Coils"/>
    </source>
</evidence>
<reference evidence="13 15" key="1">
    <citation type="journal article" date="2014" name="Genome Announc.">
        <title>Draft Genome Sequence of Bacillus alcalophilus AV1934, a Classic Alkaliphile Isolated from Human Feces in 1934.</title>
        <authorList>
            <person name="Attie O."/>
            <person name="Jayaprakash A."/>
            <person name="Shah H."/>
            <person name="Paulsen I.T."/>
            <person name="Morino M."/>
            <person name="Takahashi Y."/>
            <person name="Narumi I."/>
            <person name="Sachidanandam R."/>
            <person name="Satoh K."/>
            <person name="Ito M."/>
            <person name="Krulwich T.A."/>
        </authorList>
    </citation>
    <scope>NUCLEOTIDE SEQUENCE [LARGE SCALE GENOMIC DNA]</scope>
    <source>
        <strain evidence="13 15">AV1934</strain>
    </source>
</reference>
<evidence type="ECO:0000256" key="9">
    <source>
        <dbReference type="PROSITE-ProRule" id="PRU00339"/>
    </source>
</evidence>
<dbReference type="EMBL" id="JALP01000300">
    <property type="protein sequence ID" value="THG88842.1"/>
    <property type="molecule type" value="Genomic_DNA"/>
</dbReference>
<dbReference type="AlphaFoldDB" id="A0A094XDJ4"/>
<dbReference type="InterPro" id="IPR022764">
    <property type="entry name" value="Peptidase_S54_rhomboid_dom"/>
</dbReference>
<comment type="similarity">
    <text evidence="2">Belongs to the peptidase S54 family.</text>
</comment>
<dbReference type="STRING" id="1218173.BALCAV_0213975"/>
<keyword evidence="4" id="KW-0677">Repeat</keyword>
<dbReference type="Gene3D" id="1.20.1540.10">
    <property type="entry name" value="Rhomboid-like"/>
    <property type="match status" value="1"/>
</dbReference>
<comment type="caution">
    <text evidence="13">The sequence shown here is derived from an EMBL/GenBank/DDBJ whole genome shotgun (WGS) entry which is preliminary data.</text>
</comment>
<name>A0A094XDJ4_ALKAL</name>
<dbReference type="InterPro" id="IPR011990">
    <property type="entry name" value="TPR-like_helical_dom_sf"/>
</dbReference>
<evidence type="ECO:0000256" key="11">
    <source>
        <dbReference type="SAM" id="Phobius"/>
    </source>
</evidence>
<dbReference type="InterPro" id="IPR050925">
    <property type="entry name" value="Rhomboid_protease_S54"/>
</dbReference>
<keyword evidence="6 9" id="KW-0802">TPR repeat</keyword>
<keyword evidence="5" id="KW-0378">Hydrolase</keyword>
<evidence type="ECO:0000256" key="1">
    <source>
        <dbReference type="ARBA" id="ARBA00004141"/>
    </source>
</evidence>
<gene>
    <name evidence="14" type="ORF">AJ85_20815</name>
    <name evidence="13" type="ORF">BALCAV_0213975</name>
</gene>
<keyword evidence="15" id="KW-1185">Reference proteome</keyword>
<evidence type="ECO:0000256" key="4">
    <source>
        <dbReference type="ARBA" id="ARBA00022737"/>
    </source>
</evidence>
<feature type="repeat" description="TPR" evidence="9">
    <location>
        <begin position="438"/>
        <end position="471"/>
    </location>
</feature>
<dbReference type="Proteomes" id="UP000297014">
    <property type="component" value="Unassembled WGS sequence"/>
</dbReference>
<evidence type="ECO:0000313" key="13">
    <source>
        <dbReference type="EMBL" id="KGA96840.1"/>
    </source>
</evidence>
<sequence length="519" mass="59867">MQLDSLRHDYRFWNLVHDLVIRKNCQLLFHKGEEVWLEDDSVKPTRIFRIVRKDLDWANRYKEEMVATAKKMELIRRERRLREVQAENIYVTVLPPVDDYSSLTSPLYVGKKKKTVVHTSFIFQDEKTQGAVLSERLLQSGFLLSNLPVDGELEPMQLDAKMVALKYELKLYADKKKKEEKELFSFGKPMVTYALLVMNVFIFILIELYGDSESILTLVEVGAKYSPLILDGEWWRIITSMFIHIGFLHLLMNSLALYFLGTLVERIYGSFRFVFIYFTAGVIGTLVSFWMNLSIGAGASGAIFGLFGALLYFGLNYRKLFFRTMGANVLIVLAINLAFGFLIPVVDNSAHVGGLIGGFLAAYVIQLPKQKKSVKQLIAVVSLFIMSLVPFLFADALLPKDEFDLLEAQIAYLYIEEEKLSEAYTFLERPYARGTDVGEIYFYLGYLKIKDEEISEAKELFEQALEKNPNLHPAYFNLSLIVEAEEDYDQALEYIQKAIELNPDRDEQYIERLKELENR</sequence>
<dbReference type="Pfam" id="PF07719">
    <property type="entry name" value="TPR_2"/>
    <property type="match status" value="1"/>
</dbReference>
<feature type="domain" description="Peptidase S54 rhomboid" evidence="12">
    <location>
        <begin position="232"/>
        <end position="365"/>
    </location>
</feature>
<dbReference type="Pfam" id="PF01694">
    <property type="entry name" value="Rhomboid"/>
    <property type="match status" value="1"/>
</dbReference>
<reference evidence="14 16" key="2">
    <citation type="submission" date="2014-01" db="EMBL/GenBank/DDBJ databases">
        <title>Draft genome sequencing of Bacillus alcalophilus CGMCC 1.3604.</title>
        <authorList>
            <person name="Yang J."/>
            <person name="Diao L."/>
            <person name="Yang S."/>
        </authorList>
    </citation>
    <scope>NUCLEOTIDE SEQUENCE [LARGE SCALE GENOMIC DNA]</scope>
    <source>
        <strain evidence="14 16">CGMCC 1.3604</strain>
    </source>
</reference>
<dbReference type="InterPro" id="IPR019734">
    <property type="entry name" value="TPR_rpt"/>
</dbReference>
<proteinExistence type="inferred from homology"/>
<feature type="repeat" description="TPR" evidence="9">
    <location>
        <begin position="472"/>
        <end position="505"/>
    </location>
</feature>